<evidence type="ECO:0000259" key="2">
    <source>
        <dbReference type="Pfam" id="PF03724"/>
    </source>
</evidence>
<keyword evidence="1" id="KW-0732">Signal</keyword>
<feature type="domain" description="DUF306" evidence="2">
    <location>
        <begin position="34"/>
        <end position="135"/>
    </location>
</feature>
<dbReference type="EMBL" id="DXCV01000071">
    <property type="protein sequence ID" value="HIY89183.1"/>
    <property type="molecule type" value="Genomic_DNA"/>
</dbReference>
<proteinExistence type="predicted"/>
<dbReference type="Pfam" id="PF03724">
    <property type="entry name" value="META"/>
    <property type="match status" value="2"/>
</dbReference>
<dbReference type="InterPro" id="IPR053147">
    <property type="entry name" value="Hsp_HslJ-like"/>
</dbReference>
<protein>
    <submittedName>
        <fullName evidence="3">META domain-containing protein</fullName>
    </submittedName>
</protein>
<dbReference type="InterPro" id="IPR038670">
    <property type="entry name" value="HslJ-like_sf"/>
</dbReference>
<evidence type="ECO:0000313" key="3">
    <source>
        <dbReference type="EMBL" id="HIY89183.1"/>
    </source>
</evidence>
<accession>A0A9D2CLL9</accession>
<gene>
    <name evidence="3" type="ORF">H9824_10850</name>
</gene>
<dbReference type="PROSITE" id="PS51257">
    <property type="entry name" value="PROKAR_LIPOPROTEIN"/>
    <property type="match status" value="1"/>
</dbReference>
<name>A0A9D2CLL9_9BACE</name>
<sequence>MKKILVTFCLAAVMTGLSSCGSSKYVTASVADIDGEWNIIEINGTAVVPAPGQAYPYIGFDQATGRVHGNAGCNRLMGTFDVLAEPGHIDLSQLGTTRMMCPDMTVEQNVLNALAQVKRYVKLDDENIALCGKSARRPILVLKKKAPDMTVADLNGKWKIVEAMGVAVPNSLENQPFVELNVAEKKLHAQAGCNLLNGGYQTDESNPASISFPQLISTMMACPDMETEDRVKQALNTTCTFGRLQEGRVGFYDADNTLVMVLAAD</sequence>
<dbReference type="PANTHER" id="PTHR35535">
    <property type="entry name" value="HEAT SHOCK PROTEIN HSLJ"/>
    <property type="match status" value="1"/>
</dbReference>
<dbReference type="PANTHER" id="PTHR35535:SF1">
    <property type="entry name" value="HEAT SHOCK PROTEIN HSLJ"/>
    <property type="match status" value="1"/>
</dbReference>
<reference evidence="3" key="2">
    <citation type="submission" date="2021-04" db="EMBL/GenBank/DDBJ databases">
        <authorList>
            <person name="Gilroy R."/>
        </authorList>
    </citation>
    <scope>NUCLEOTIDE SEQUENCE</scope>
    <source>
        <strain evidence="3">Gambia2-208</strain>
    </source>
</reference>
<dbReference type="AlphaFoldDB" id="A0A9D2CLL9"/>
<evidence type="ECO:0000256" key="1">
    <source>
        <dbReference type="SAM" id="SignalP"/>
    </source>
</evidence>
<dbReference type="Gene3D" id="2.40.128.270">
    <property type="match status" value="2"/>
</dbReference>
<evidence type="ECO:0000313" key="4">
    <source>
        <dbReference type="Proteomes" id="UP000886851"/>
    </source>
</evidence>
<dbReference type="InterPro" id="IPR005184">
    <property type="entry name" value="DUF306_Meta_HslJ"/>
</dbReference>
<feature type="chain" id="PRO_5038691275" evidence="1">
    <location>
        <begin position="25"/>
        <end position="265"/>
    </location>
</feature>
<comment type="caution">
    <text evidence="3">The sequence shown here is derived from an EMBL/GenBank/DDBJ whole genome shotgun (WGS) entry which is preliminary data.</text>
</comment>
<reference evidence="3" key="1">
    <citation type="journal article" date="2021" name="PeerJ">
        <title>Extensive microbial diversity within the chicken gut microbiome revealed by metagenomics and culture.</title>
        <authorList>
            <person name="Gilroy R."/>
            <person name="Ravi A."/>
            <person name="Getino M."/>
            <person name="Pursley I."/>
            <person name="Horton D.L."/>
            <person name="Alikhan N.F."/>
            <person name="Baker D."/>
            <person name="Gharbi K."/>
            <person name="Hall N."/>
            <person name="Watson M."/>
            <person name="Adriaenssens E.M."/>
            <person name="Foster-Nyarko E."/>
            <person name="Jarju S."/>
            <person name="Secka A."/>
            <person name="Antonio M."/>
            <person name="Oren A."/>
            <person name="Chaudhuri R.R."/>
            <person name="La Ragione R."/>
            <person name="Hildebrand F."/>
            <person name="Pallen M.J."/>
        </authorList>
    </citation>
    <scope>NUCLEOTIDE SEQUENCE</scope>
    <source>
        <strain evidence="3">Gambia2-208</strain>
    </source>
</reference>
<feature type="signal peptide" evidence="1">
    <location>
        <begin position="1"/>
        <end position="24"/>
    </location>
</feature>
<dbReference type="Proteomes" id="UP000886851">
    <property type="component" value="Unassembled WGS sequence"/>
</dbReference>
<organism evidence="3 4">
    <name type="scientific">Candidatus Bacteroides pullicola</name>
    <dbReference type="NCBI Taxonomy" id="2838475"/>
    <lineage>
        <taxon>Bacteria</taxon>
        <taxon>Pseudomonadati</taxon>
        <taxon>Bacteroidota</taxon>
        <taxon>Bacteroidia</taxon>
        <taxon>Bacteroidales</taxon>
        <taxon>Bacteroidaceae</taxon>
        <taxon>Bacteroides</taxon>
    </lineage>
</organism>
<feature type="domain" description="DUF306" evidence="2">
    <location>
        <begin position="154"/>
        <end position="255"/>
    </location>
</feature>